<dbReference type="AlphaFoldDB" id="A0A2V5I502"/>
<gene>
    <name evidence="2" type="ORF">BP00DRAFT_415303</name>
</gene>
<evidence type="ECO:0000313" key="3">
    <source>
        <dbReference type="Proteomes" id="UP000248817"/>
    </source>
</evidence>
<keyword evidence="3" id="KW-1185">Reference proteome</keyword>
<proteinExistence type="predicted"/>
<dbReference type="PANTHER" id="PTHR31189">
    <property type="entry name" value="OS03G0336100 PROTEIN-RELATED"/>
    <property type="match status" value="1"/>
</dbReference>
<dbReference type="InterPro" id="IPR011051">
    <property type="entry name" value="RmlC_Cupin_sf"/>
</dbReference>
<dbReference type="Pfam" id="PF00190">
    <property type="entry name" value="Cupin_1"/>
    <property type="match status" value="2"/>
</dbReference>
<dbReference type="PANTHER" id="PTHR31189:SF2">
    <property type="entry name" value="RMLC-LIKE CUPINS SUPERFAMILY PROTEIN"/>
    <property type="match status" value="1"/>
</dbReference>
<feature type="domain" description="Cupin type-1" evidence="1">
    <location>
        <begin position="12"/>
        <end position="154"/>
    </location>
</feature>
<sequence length="359" mass="40226">MATTSDNSPHVASLVHKKPNYHSELGSIQAITADDLPILENLSIKRLRLARNAIREPHWHANANELAYCLHGKALISILDSGNEFSVFTLNQGEMFFVESGSLHHIENIGDGEAELIICFRHERPTDFSLAASLGAMSDTVLGNTYDHHASDWKNIGRDTQTKYMVRRQGDVDLPRTALLPNRHKFDVEGMTPPTSHDFGTARTAKSQFWPALPNMSMYSLRVEEDGMREPHWHPSTAEMGYVAEGTGRMSVMDPDGSVDTYILKPGDVYYVPVAYPHQIEAVGDGKIHFLIFFDQPMPQDVGYRNAATLLTPESMAATLGVDVKNLPQFPHTPKDPLIVKKRNEAMLPDRMFDAYYHN</sequence>
<feature type="domain" description="Cupin type-1" evidence="1">
    <location>
        <begin position="186"/>
        <end position="328"/>
    </location>
</feature>
<dbReference type="SUPFAM" id="SSF51182">
    <property type="entry name" value="RmlC-like cupins"/>
    <property type="match status" value="2"/>
</dbReference>
<evidence type="ECO:0000259" key="1">
    <source>
        <dbReference type="SMART" id="SM00835"/>
    </source>
</evidence>
<dbReference type="Gene3D" id="2.60.120.10">
    <property type="entry name" value="Jelly Rolls"/>
    <property type="match status" value="2"/>
</dbReference>
<name>A0A2V5I502_9EURO</name>
<accession>A0A2V5I502</accession>
<dbReference type="Proteomes" id="UP000248817">
    <property type="component" value="Unassembled WGS sequence"/>
</dbReference>
<dbReference type="InterPro" id="IPR014710">
    <property type="entry name" value="RmlC-like_jellyroll"/>
</dbReference>
<dbReference type="InterPro" id="IPR050253">
    <property type="entry name" value="Seed_Storage-Functional"/>
</dbReference>
<dbReference type="CDD" id="cd20306">
    <property type="entry name" value="cupin_OxDC-like"/>
    <property type="match status" value="2"/>
</dbReference>
<organism evidence="2 3">
    <name type="scientific">Aspergillus indologenus CBS 114.80</name>
    <dbReference type="NCBI Taxonomy" id="1450541"/>
    <lineage>
        <taxon>Eukaryota</taxon>
        <taxon>Fungi</taxon>
        <taxon>Dikarya</taxon>
        <taxon>Ascomycota</taxon>
        <taxon>Pezizomycotina</taxon>
        <taxon>Eurotiomycetes</taxon>
        <taxon>Eurotiomycetidae</taxon>
        <taxon>Eurotiales</taxon>
        <taxon>Aspergillaceae</taxon>
        <taxon>Aspergillus</taxon>
        <taxon>Aspergillus subgen. Circumdati</taxon>
    </lineage>
</organism>
<reference evidence="2 3" key="1">
    <citation type="submission" date="2018-02" db="EMBL/GenBank/DDBJ databases">
        <title>The genomes of Aspergillus section Nigri reveals drivers in fungal speciation.</title>
        <authorList>
            <consortium name="DOE Joint Genome Institute"/>
            <person name="Vesth T.C."/>
            <person name="Nybo J."/>
            <person name="Theobald S."/>
            <person name="Brandl J."/>
            <person name="Frisvad J.C."/>
            <person name="Nielsen K.F."/>
            <person name="Lyhne E.K."/>
            <person name="Kogle M.E."/>
            <person name="Kuo A."/>
            <person name="Riley R."/>
            <person name="Clum A."/>
            <person name="Nolan M."/>
            <person name="Lipzen A."/>
            <person name="Salamov A."/>
            <person name="Henrissat B."/>
            <person name="Wiebenga A."/>
            <person name="De vries R.P."/>
            <person name="Grigoriev I.V."/>
            <person name="Mortensen U.H."/>
            <person name="Andersen M.R."/>
            <person name="Baker S.E."/>
        </authorList>
    </citation>
    <scope>NUCLEOTIDE SEQUENCE [LARGE SCALE GENOMIC DNA]</scope>
    <source>
        <strain evidence="2 3">CBS 114.80</strain>
    </source>
</reference>
<protein>
    <submittedName>
        <fullName evidence="2">RmlC-like cupin</fullName>
    </submittedName>
</protein>
<dbReference type="EMBL" id="KZ825499">
    <property type="protein sequence ID" value="PYI31818.1"/>
    <property type="molecule type" value="Genomic_DNA"/>
</dbReference>
<evidence type="ECO:0000313" key="2">
    <source>
        <dbReference type="EMBL" id="PYI31818.1"/>
    </source>
</evidence>
<dbReference type="InterPro" id="IPR006045">
    <property type="entry name" value="Cupin_1"/>
</dbReference>
<dbReference type="SMART" id="SM00835">
    <property type="entry name" value="Cupin_1"/>
    <property type="match status" value="2"/>
</dbReference>